<comment type="caution">
    <text evidence="5">The sequence shown here is derived from an EMBL/GenBank/DDBJ whole genome shotgun (WGS) entry which is preliminary data.</text>
</comment>
<keyword evidence="2" id="KW-0472">Membrane</keyword>
<dbReference type="Proteomes" id="UP000295334">
    <property type="component" value="Unassembled WGS sequence"/>
</dbReference>
<dbReference type="NCBIfam" id="TIGR03302">
    <property type="entry name" value="OM_YfiO"/>
    <property type="match status" value="1"/>
</dbReference>
<accession>A0A4R1BKE3</accession>
<proteinExistence type="predicted"/>
<evidence type="ECO:0000256" key="3">
    <source>
        <dbReference type="ARBA" id="ARBA00023237"/>
    </source>
</evidence>
<dbReference type="RefSeq" id="WP_131447863.1">
    <property type="nucleotide sequence ID" value="NZ_SJZI01000008.1"/>
</dbReference>
<sequence length="270" mass="31586">MRLIVAFALAFLITGCDNVTKVMKSKDPEYKLRKAEDYFARKKYNWAQEIYEDVMPYFKGTPKFEDIYYKYAYTAYNQRDWVNAENLFKTYVEVFPHSTRAEEMEYMRAFTFYKQSPKAELDQSNTIKAMGMMQTFINTHPGSARNKEAGAIVDACRIKLETKDRKAAQLYFDLGQFRAAAVAYEALLINYPDAQQADMYKFMSIRSYYQFAQMSVEEKKEERYGKVIDGCTDFLDQFPQSTYTKQVQEFLSLSQNQLKTIAHEPSKTPA</sequence>
<dbReference type="AlphaFoldDB" id="A0A4R1BKE3"/>
<keyword evidence="1" id="KW-0732">Signal</keyword>
<evidence type="ECO:0000313" key="6">
    <source>
        <dbReference type="Proteomes" id="UP000295334"/>
    </source>
</evidence>
<evidence type="ECO:0000313" key="5">
    <source>
        <dbReference type="EMBL" id="TCJ17747.1"/>
    </source>
</evidence>
<dbReference type="OrthoDB" id="9770761at2"/>
<dbReference type="InterPro" id="IPR039565">
    <property type="entry name" value="BamD-like"/>
</dbReference>
<protein>
    <submittedName>
        <fullName evidence="5">Outer membrane protein assembly factor BamD</fullName>
    </submittedName>
</protein>
<evidence type="ECO:0000256" key="2">
    <source>
        <dbReference type="ARBA" id="ARBA00023136"/>
    </source>
</evidence>
<evidence type="ECO:0000256" key="1">
    <source>
        <dbReference type="ARBA" id="ARBA00022729"/>
    </source>
</evidence>
<name>A0A4R1BKE3_9BACT</name>
<dbReference type="Gene3D" id="1.25.40.10">
    <property type="entry name" value="Tetratricopeptide repeat domain"/>
    <property type="match status" value="1"/>
</dbReference>
<keyword evidence="3" id="KW-0998">Cell outer membrane</keyword>
<dbReference type="EMBL" id="SJZI01000008">
    <property type="protein sequence ID" value="TCJ17747.1"/>
    <property type="molecule type" value="Genomic_DNA"/>
</dbReference>
<gene>
    <name evidence="5" type="primary">bamD</name>
    <name evidence="5" type="ORF">EPD60_06045</name>
</gene>
<dbReference type="PROSITE" id="PS51257">
    <property type="entry name" value="PROKAR_LIPOPROTEIN"/>
    <property type="match status" value="1"/>
</dbReference>
<keyword evidence="6" id="KW-1185">Reference proteome</keyword>
<dbReference type="Pfam" id="PF13525">
    <property type="entry name" value="YfiO"/>
    <property type="match status" value="1"/>
</dbReference>
<organism evidence="5 6">
    <name type="scientific">Flaviaesturariibacter flavus</name>
    <dbReference type="NCBI Taxonomy" id="2502780"/>
    <lineage>
        <taxon>Bacteria</taxon>
        <taxon>Pseudomonadati</taxon>
        <taxon>Bacteroidota</taxon>
        <taxon>Chitinophagia</taxon>
        <taxon>Chitinophagales</taxon>
        <taxon>Chitinophagaceae</taxon>
        <taxon>Flaviaestuariibacter</taxon>
    </lineage>
</organism>
<dbReference type="InterPro" id="IPR011990">
    <property type="entry name" value="TPR-like_helical_dom_sf"/>
</dbReference>
<evidence type="ECO:0000259" key="4">
    <source>
        <dbReference type="Pfam" id="PF13525"/>
    </source>
</evidence>
<reference evidence="5 6" key="1">
    <citation type="submission" date="2019-03" db="EMBL/GenBank/DDBJ databases">
        <authorList>
            <person name="Kim M.K.M."/>
        </authorList>
    </citation>
    <scope>NUCLEOTIDE SEQUENCE [LARGE SCALE GENOMIC DNA]</scope>
    <source>
        <strain evidence="5 6">17J68-12</strain>
    </source>
</reference>
<dbReference type="InterPro" id="IPR017689">
    <property type="entry name" value="BamD"/>
</dbReference>
<feature type="domain" description="Outer membrane lipoprotein BamD-like" evidence="4">
    <location>
        <begin position="33"/>
        <end position="219"/>
    </location>
</feature>
<dbReference type="SUPFAM" id="SSF48452">
    <property type="entry name" value="TPR-like"/>
    <property type="match status" value="1"/>
</dbReference>